<gene>
    <name evidence="2" type="ORF">HLPCO_001326</name>
</gene>
<dbReference type="EMBL" id="AFNU02000004">
    <property type="protein sequence ID" value="ERJ12340.1"/>
    <property type="molecule type" value="Genomic_DNA"/>
</dbReference>
<dbReference type="SUPFAM" id="SSF51445">
    <property type="entry name" value="(Trans)glycosidases"/>
    <property type="match status" value="1"/>
</dbReference>
<dbReference type="GO" id="GO:0004558">
    <property type="term" value="F:alpha-1,4-glucosidase activity"/>
    <property type="evidence" value="ECO:0007669"/>
    <property type="project" value="UniProtKB-EC"/>
</dbReference>
<protein>
    <submittedName>
        <fullName evidence="2">Maltooligosyl trehalose synthase Carbohydrate transport protein</fullName>
        <ecNumber evidence="2">3.2.1.20</ecNumber>
    </submittedName>
</protein>
<dbReference type="eggNOG" id="COG0366">
    <property type="taxonomic scope" value="Bacteria"/>
</dbReference>
<keyword evidence="3" id="KW-1185">Reference proteome</keyword>
<accession>U2FHN1</accession>
<dbReference type="GO" id="GO:0004556">
    <property type="term" value="F:alpha-amylase activity"/>
    <property type="evidence" value="ECO:0007669"/>
    <property type="project" value="TreeGrafter"/>
</dbReference>
<reference evidence="2 3" key="1">
    <citation type="journal article" date="2011" name="J. Bacteriol.">
        <title>Genome sequence of Haloplasma contractile, an unusual contractile bacterium from a deep-sea anoxic brine lake.</title>
        <authorList>
            <person name="Antunes A."/>
            <person name="Alam I."/>
            <person name="El Dorry H."/>
            <person name="Siam R."/>
            <person name="Robertson A."/>
            <person name="Bajic V.B."/>
            <person name="Stingl U."/>
        </authorList>
    </citation>
    <scope>NUCLEOTIDE SEQUENCE [LARGE SCALE GENOMIC DNA]</scope>
    <source>
        <strain evidence="2 3">SSD-17B</strain>
    </source>
</reference>
<dbReference type="Pfam" id="PF00128">
    <property type="entry name" value="Alpha-amylase"/>
    <property type="match status" value="1"/>
</dbReference>
<name>U2FHN1_9MOLU</name>
<proteinExistence type="predicted"/>
<organism evidence="2 3">
    <name type="scientific">Haloplasma contractile SSD-17B</name>
    <dbReference type="NCBI Taxonomy" id="1033810"/>
    <lineage>
        <taxon>Bacteria</taxon>
        <taxon>Bacillati</taxon>
        <taxon>Mycoplasmatota</taxon>
        <taxon>Mollicutes</taxon>
        <taxon>Haloplasmatales</taxon>
        <taxon>Haloplasmataceae</taxon>
        <taxon>Haloplasma</taxon>
    </lineage>
</organism>
<dbReference type="AlphaFoldDB" id="U2FHN1"/>
<dbReference type="GO" id="GO:0009313">
    <property type="term" value="P:oligosaccharide catabolic process"/>
    <property type="evidence" value="ECO:0007669"/>
    <property type="project" value="TreeGrafter"/>
</dbReference>
<dbReference type="OrthoDB" id="9805159at2"/>
<dbReference type="PANTHER" id="PTHR10357:SF179">
    <property type="entry name" value="NEUTRAL AND BASIC AMINO ACID TRANSPORT PROTEIN RBAT"/>
    <property type="match status" value="1"/>
</dbReference>
<evidence type="ECO:0000313" key="2">
    <source>
        <dbReference type="EMBL" id="ERJ12340.1"/>
    </source>
</evidence>
<dbReference type="Gene3D" id="3.20.20.80">
    <property type="entry name" value="Glycosidases"/>
    <property type="match status" value="1"/>
</dbReference>
<sequence>MANKSSKTKEISKLLELKDILSNKVNQNDVFNYSVPDLWNAWDYNGSEMVKTDWGELLVNPYNFYHEVINSYILPSKKADKDYTKSLSKINKNSKIDSEDYLGGDWIKQSIVYSIMIRTSTSWDHDRTGDLEIENLYSLKETGTFVKTIALLPLLKKMGIDTIYMLPISKFSLKDKKGELGSPYGVSNFFDLDPNLKDPITGDEFTVEDEFRAFVEACHMLDMRVMIDIIPRTNSVESDLIVDHPEWFYWIEKDSYNDYFPPMVPGVGSTVSPKKQYMPKVYQSEQVWDHISKFSFAPNIVDPNKWEDLVKDYLKKENASIIEMIEEAFGLTIAPAFSDHINDVQPPWTDVTFFRMYLDHPNETREYLKDKSVPPYILFDTIKSNLYKGDQPNNELWELLSDVIPYYQNKYGIDGARIDMGHALPSELLNMIIKKARDNDPDFCFIAEELEAENAETARNLGYNMIIGNGFTEEPRTYEHRLHAFMYDSRNLPCPVFACGETHDTPRLAAREGGRNLSKMLTIMNMFMPNGVPFINSGQEVYETQPMNTGLDSRPNEQYMLDQNDRYYGKLALFDKFAIHYLNHMRWDLADNLDKVSKIRSQHLDTFTNLENFVPIGFEHPGINAIGFGYVEALKKGQESDNVFLVIANTDPHNETHTNANLQELRKVSGNQAKQGRQLYSIHEGEREIFDFDHSWNLNLHLQPGEVRIIKL</sequence>
<dbReference type="CDD" id="cd11335">
    <property type="entry name" value="AmyAc_MTase_N"/>
    <property type="match status" value="1"/>
</dbReference>
<dbReference type="InterPro" id="IPR006047">
    <property type="entry name" value="GH13_cat_dom"/>
</dbReference>
<reference evidence="2 3" key="2">
    <citation type="journal article" date="2013" name="PLoS ONE">
        <title>INDIGO - INtegrated Data Warehouse of MIcrobial GenOmes with Examples from the Red Sea Extremophiles.</title>
        <authorList>
            <person name="Alam I."/>
            <person name="Antunes A."/>
            <person name="Kamau A.A."/>
            <person name="Ba Alawi W."/>
            <person name="Kalkatawi M."/>
            <person name="Stingl U."/>
            <person name="Bajic V.B."/>
        </authorList>
    </citation>
    <scope>NUCLEOTIDE SEQUENCE [LARGE SCALE GENOMIC DNA]</scope>
    <source>
        <strain evidence="2 3">SSD-17B</strain>
    </source>
</reference>
<dbReference type="RefSeq" id="WP_008825083.1">
    <property type="nucleotide sequence ID" value="NZ_AFNU02000004.1"/>
</dbReference>
<keyword evidence="2" id="KW-0378">Hydrolase</keyword>
<dbReference type="STRING" id="1033810.HLPCO_001326"/>
<dbReference type="PANTHER" id="PTHR10357">
    <property type="entry name" value="ALPHA-AMYLASE FAMILY MEMBER"/>
    <property type="match status" value="1"/>
</dbReference>
<keyword evidence="2" id="KW-0326">Glycosidase</keyword>
<dbReference type="SMART" id="SM00642">
    <property type="entry name" value="Aamy"/>
    <property type="match status" value="1"/>
</dbReference>
<dbReference type="InterPro" id="IPR017853">
    <property type="entry name" value="GH"/>
</dbReference>
<dbReference type="EC" id="3.2.1.20" evidence="2"/>
<dbReference type="InParanoid" id="U2FHN1"/>
<comment type="caution">
    <text evidence="2">The sequence shown here is derived from an EMBL/GenBank/DDBJ whole genome shotgun (WGS) entry which is preliminary data.</text>
</comment>
<feature type="domain" description="Glycosyl hydrolase family 13 catalytic" evidence="1">
    <location>
        <begin position="114"/>
        <end position="575"/>
    </location>
</feature>
<dbReference type="Proteomes" id="UP000005707">
    <property type="component" value="Unassembled WGS sequence"/>
</dbReference>
<evidence type="ECO:0000259" key="1">
    <source>
        <dbReference type="SMART" id="SM00642"/>
    </source>
</evidence>
<evidence type="ECO:0000313" key="3">
    <source>
        <dbReference type="Proteomes" id="UP000005707"/>
    </source>
</evidence>